<name>A0A812ZYY9_9DINO</name>
<evidence type="ECO:0000313" key="2">
    <source>
        <dbReference type="EMBL" id="CAE7844118.1"/>
    </source>
</evidence>
<evidence type="ECO:0000256" key="1">
    <source>
        <dbReference type="SAM" id="MobiDB-lite"/>
    </source>
</evidence>
<reference evidence="2" key="1">
    <citation type="submission" date="2021-02" db="EMBL/GenBank/DDBJ databases">
        <authorList>
            <person name="Dougan E. K."/>
            <person name="Rhodes N."/>
            <person name="Thang M."/>
            <person name="Chan C."/>
        </authorList>
    </citation>
    <scope>NUCLEOTIDE SEQUENCE</scope>
</reference>
<sequence>LHYSQSIRKAKLARSREPSTAEPPSPGDVVYCWRAQRATRRGDPRTSTSSRRRRLELRRWHGPAVLIALEASGETGFPTNAFLSFRGQVTKCALEHVRPASSLEQLAAGTWEEAIKELVQGIESTHSPVGAELPAVREDDEAAQSDDELGLLAPVIVARSSVEGSARGGDPSGQEQQRYFEDLQPNLLGFLSLVPKQRYFKDLQPNLLGFLCEVVGMRLASVEQDRSGQAARATLEEERDHGTWDGRWSLPAQSQFQLLQEQAVTLPCGVGEDHEVSAATARKEYQWSKMTSRERELWTKAAEKGWKAYVENEAVSILGPRESASIRRQLAQKGELDRILVPRFVLTDKADGLRSEANPMDIDASARLVVPGFKDRANLNGEVRRDAPTGARLTQHLLMCIIADKGRFWKFLSADVKSAFLKGDPYVSRELYITKTNERNGPGIPIPDGCLAKVCKGIFGLADAPREWWLRLARSLEAKGWTRNPLDQACWFLWDGPERKELKGMVISHAEESLQAVGSELGFREVSADDFVWCGKRFRRRADGAVTISMEAYHKNLKPIYLTKTRRSDLTASLAADERRKLRSLLGSFQWLVAQLRFDLQFPVSALQGETPTVGTILRANALLN</sequence>
<gene>
    <name evidence="2" type="primary">K02A2.6</name>
    <name evidence="2" type="ORF">SNEC2469_LOCUS25851</name>
</gene>
<feature type="non-terminal residue" evidence="2">
    <location>
        <position position="625"/>
    </location>
</feature>
<dbReference type="AlphaFoldDB" id="A0A812ZYY9"/>
<feature type="non-terminal residue" evidence="2">
    <location>
        <position position="1"/>
    </location>
</feature>
<accession>A0A812ZYY9</accession>
<dbReference type="Proteomes" id="UP000601435">
    <property type="component" value="Unassembled WGS sequence"/>
</dbReference>
<feature type="region of interest" description="Disordered" evidence="1">
    <location>
        <begin position="1"/>
        <end position="29"/>
    </location>
</feature>
<protein>
    <submittedName>
        <fullName evidence="2">K02A2.6 protein</fullName>
    </submittedName>
</protein>
<organism evidence="2 3">
    <name type="scientific">Symbiodinium necroappetens</name>
    <dbReference type="NCBI Taxonomy" id="1628268"/>
    <lineage>
        <taxon>Eukaryota</taxon>
        <taxon>Sar</taxon>
        <taxon>Alveolata</taxon>
        <taxon>Dinophyceae</taxon>
        <taxon>Suessiales</taxon>
        <taxon>Symbiodiniaceae</taxon>
        <taxon>Symbiodinium</taxon>
    </lineage>
</organism>
<dbReference type="OrthoDB" id="413361at2759"/>
<comment type="caution">
    <text evidence="2">The sequence shown here is derived from an EMBL/GenBank/DDBJ whole genome shotgun (WGS) entry which is preliminary data.</text>
</comment>
<proteinExistence type="predicted"/>
<evidence type="ECO:0000313" key="3">
    <source>
        <dbReference type="Proteomes" id="UP000601435"/>
    </source>
</evidence>
<keyword evidence="3" id="KW-1185">Reference proteome</keyword>
<dbReference type="EMBL" id="CAJNJA010051571">
    <property type="protein sequence ID" value="CAE7844118.1"/>
    <property type="molecule type" value="Genomic_DNA"/>
</dbReference>